<keyword evidence="3" id="KW-0813">Transport</keyword>
<dbReference type="AlphaFoldDB" id="A0AAE0W476"/>
<evidence type="ECO:0000256" key="4">
    <source>
        <dbReference type="ARBA" id="ARBA00022692"/>
    </source>
</evidence>
<accession>A0AAE0W476</accession>
<dbReference type="FunFam" id="1.20.1250.20:FF:000176">
    <property type="entry name" value="Major facilitator superfamily domain containing 3"/>
    <property type="match status" value="1"/>
</dbReference>
<proteinExistence type="inferred from homology"/>
<feature type="transmembrane region" description="Helical" evidence="8">
    <location>
        <begin position="156"/>
        <end position="178"/>
    </location>
</feature>
<evidence type="ECO:0000313" key="9">
    <source>
        <dbReference type="EMBL" id="KAK3601468.1"/>
    </source>
</evidence>
<reference evidence="9" key="3">
    <citation type="submission" date="2023-05" db="EMBL/GenBank/DDBJ databases">
        <authorList>
            <person name="Smith C.H."/>
        </authorList>
    </citation>
    <scope>NUCLEOTIDE SEQUENCE</scope>
    <source>
        <strain evidence="9">CHS0354</strain>
        <tissue evidence="9">Mantle</tissue>
    </source>
</reference>
<evidence type="ECO:0000256" key="8">
    <source>
        <dbReference type="SAM" id="Phobius"/>
    </source>
</evidence>
<feature type="transmembrane region" description="Helical" evidence="8">
    <location>
        <begin position="404"/>
        <end position="426"/>
    </location>
</feature>
<dbReference type="InterPro" id="IPR004752">
    <property type="entry name" value="AmpG_permease/AT-1"/>
</dbReference>
<comment type="caution">
    <text evidence="9">The sequence shown here is derived from an EMBL/GenBank/DDBJ whole genome shotgun (WGS) entry which is preliminary data.</text>
</comment>
<feature type="transmembrane region" description="Helical" evidence="8">
    <location>
        <begin position="308"/>
        <end position="327"/>
    </location>
</feature>
<feature type="transmembrane region" description="Helical" evidence="8">
    <location>
        <begin position="30"/>
        <end position="49"/>
    </location>
</feature>
<dbReference type="PANTHER" id="PTHR12778">
    <property type="entry name" value="SOLUTE CARRIER FAMILY 33 ACETYL-COA TRANSPORTER -RELATED"/>
    <property type="match status" value="1"/>
</dbReference>
<evidence type="ECO:0000256" key="5">
    <source>
        <dbReference type="ARBA" id="ARBA00022989"/>
    </source>
</evidence>
<keyword evidence="5 8" id="KW-1133">Transmembrane helix</keyword>
<keyword evidence="6 8" id="KW-0472">Membrane</keyword>
<dbReference type="CDD" id="cd17485">
    <property type="entry name" value="MFS_MFSD3"/>
    <property type="match status" value="1"/>
</dbReference>
<keyword evidence="10" id="KW-1185">Reference proteome</keyword>
<feature type="transmembrane region" description="Helical" evidence="8">
    <location>
        <begin position="70"/>
        <end position="87"/>
    </location>
</feature>
<name>A0AAE0W476_9BIVA</name>
<comment type="subcellular location">
    <subcellularLocation>
        <location evidence="1">Membrane</location>
        <topology evidence="1">Multi-pass membrane protein</topology>
    </subcellularLocation>
</comment>
<keyword evidence="4 8" id="KW-0812">Transmembrane</keyword>
<dbReference type="Gene3D" id="1.20.1250.20">
    <property type="entry name" value="MFS general substrate transporter like domains"/>
    <property type="match status" value="1"/>
</dbReference>
<evidence type="ECO:0000313" key="10">
    <source>
        <dbReference type="Proteomes" id="UP001195483"/>
    </source>
</evidence>
<dbReference type="InterPro" id="IPR036259">
    <property type="entry name" value="MFS_trans_sf"/>
</dbReference>
<dbReference type="EMBL" id="JAEAOA010001967">
    <property type="protein sequence ID" value="KAK3601468.1"/>
    <property type="molecule type" value="Genomic_DNA"/>
</dbReference>
<protein>
    <recommendedName>
        <fullName evidence="7">Major facilitator superfamily domain-containing protein 3</fullName>
    </recommendedName>
</protein>
<organism evidence="9 10">
    <name type="scientific">Potamilus streckersoni</name>
    <dbReference type="NCBI Taxonomy" id="2493646"/>
    <lineage>
        <taxon>Eukaryota</taxon>
        <taxon>Metazoa</taxon>
        <taxon>Spiralia</taxon>
        <taxon>Lophotrochozoa</taxon>
        <taxon>Mollusca</taxon>
        <taxon>Bivalvia</taxon>
        <taxon>Autobranchia</taxon>
        <taxon>Heteroconchia</taxon>
        <taxon>Palaeoheterodonta</taxon>
        <taxon>Unionida</taxon>
        <taxon>Unionoidea</taxon>
        <taxon>Unionidae</taxon>
        <taxon>Ambleminae</taxon>
        <taxon>Lampsilini</taxon>
        <taxon>Potamilus</taxon>
    </lineage>
</organism>
<reference evidence="9" key="1">
    <citation type="journal article" date="2021" name="Genome Biol. Evol.">
        <title>A High-Quality Reference Genome for a Parasitic Bivalve with Doubly Uniparental Inheritance (Bivalvia: Unionida).</title>
        <authorList>
            <person name="Smith C.H."/>
        </authorList>
    </citation>
    <scope>NUCLEOTIDE SEQUENCE</scope>
    <source>
        <strain evidence="9">CHS0354</strain>
    </source>
</reference>
<dbReference type="Pfam" id="PF07690">
    <property type="entry name" value="MFS_1"/>
    <property type="match status" value="1"/>
</dbReference>
<dbReference type="Proteomes" id="UP001195483">
    <property type="component" value="Unassembled WGS sequence"/>
</dbReference>
<evidence type="ECO:0000256" key="2">
    <source>
        <dbReference type="ARBA" id="ARBA00008335"/>
    </source>
</evidence>
<dbReference type="PANTHER" id="PTHR12778:SF10">
    <property type="entry name" value="MAJOR FACILITATOR SUPERFAMILY DOMAIN-CONTAINING PROTEIN 3"/>
    <property type="match status" value="1"/>
</dbReference>
<evidence type="ECO:0000256" key="1">
    <source>
        <dbReference type="ARBA" id="ARBA00004141"/>
    </source>
</evidence>
<dbReference type="GO" id="GO:0022857">
    <property type="term" value="F:transmembrane transporter activity"/>
    <property type="evidence" value="ECO:0007669"/>
    <property type="project" value="InterPro"/>
</dbReference>
<dbReference type="GO" id="GO:0016020">
    <property type="term" value="C:membrane"/>
    <property type="evidence" value="ECO:0007669"/>
    <property type="project" value="UniProtKB-SubCell"/>
</dbReference>
<evidence type="ECO:0000256" key="6">
    <source>
        <dbReference type="ARBA" id="ARBA00023136"/>
    </source>
</evidence>
<evidence type="ECO:0000256" key="3">
    <source>
        <dbReference type="ARBA" id="ARBA00022448"/>
    </source>
</evidence>
<dbReference type="SUPFAM" id="SSF103473">
    <property type="entry name" value="MFS general substrate transporter"/>
    <property type="match status" value="1"/>
</dbReference>
<feature type="transmembrane region" description="Helical" evidence="8">
    <location>
        <begin position="339"/>
        <end position="365"/>
    </location>
</feature>
<dbReference type="InterPro" id="IPR011701">
    <property type="entry name" value="MFS"/>
</dbReference>
<sequence>MIISPNVAFLAALYFLQGLPYGLQSHFLPLYFRTHGMALSSISMLKLLLTPWMLKALWAPLVDKYGTKRKWLLCSMMGLALSCLVGSCTNPEYLPSLVFILFQFNFLTATQDIAVDGIAIQILTTTELAGGNIAQVVGYKIGSVFSGGLLTWLSEYLSWTSLFICLSFVYTTAFLFVYKMEKPDSSEEKVVNIPSNKGEDNFIDVASKGDDADISCGNNRDSWILQHIKQIINTEGTWWIAAFVLLYKLGEQGSLSMTPLFLVDHKMASSSVGFWTGVIGQVISIVGSIMGGWLISIFRFTPFEVLKFFCQFRLVPLTIQLIVTIFLSESDHSSTGLFYAISVGSMCLMLLGSGAITTATFTMMMHCSQNADPSVQASHYTFVATLEVLGKLTFSVFTGLLTEILGYSLMFLLFVLLSGILIPVLCKCPKVLIEISSVRQSKNKNH</sequence>
<comment type="similarity">
    <text evidence="2">Belongs to the major facilitator superfamily.</text>
</comment>
<gene>
    <name evidence="9" type="ORF">CHS0354_033604</name>
</gene>
<evidence type="ECO:0000256" key="7">
    <source>
        <dbReference type="ARBA" id="ARBA00069953"/>
    </source>
</evidence>
<reference evidence="9" key="2">
    <citation type="journal article" date="2021" name="Genome Biol. Evol.">
        <title>Developing a high-quality reference genome for a parasitic bivalve with doubly uniparental inheritance (Bivalvia: Unionida).</title>
        <authorList>
            <person name="Smith C.H."/>
        </authorList>
    </citation>
    <scope>NUCLEOTIDE SEQUENCE</scope>
    <source>
        <strain evidence="9">CHS0354</strain>
        <tissue evidence="9">Mantle</tissue>
    </source>
</reference>
<feature type="transmembrane region" description="Helical" evidence="8">
    <location>
        <begin position="274"/>
        <end position="296"/>
    </location>
</feature>